<evidence type="ECO:0000313" key="4">
    <source>
        <dbReference type="Proteomes" id="UP000189632"/>
    </source>
</evidence>
<dbReference type="EMBL" id="CP015625">
    <property type="protein sequence ID" value="AQT48008.1"/>
    <property type="molecule type" value="Genomic_DNA"/>
</dbReference>
<dbReference type="Pfam" id="PF00565">
    <property type="entry name" value="SNase"/>
    <property type="match status" value="1"/>
</dbReference>
<dbReference type="Proteomes" id="UP000189632">
    <property type="component" value="Chromosome"/>
</dbReference>
<accession>A0A1U9MJU8</accession>
<dbReference type="AlphaFoldDB" id="A0A1U9MJU8"/>
<feature type="signal peptide" evidence="1">
    <location>
        <begin position="1"/>
        <end position="24"/>
    </location>
</feature>
<dbReference type="InterPro" id="IPR035437">
    <property type="entry name" value="SNase_OB-fold_sf"/>
</dbReference>
<feature type="domain" description="TNase-like" evidence="2">
    <location>
        <begin position="53"/>
        <end position="160"/>
    </location>
</feature>
<keyword evidence="4" id="KW-1185">Reference proteome</keyword>
<dbReference type="KEGG" id="bapi:BBC0122_019140"/>
<dbReference type="SUPFAM" id="SSF50199">
    <property type="entry name" value="Staphylococcal nuclease"/>
    <property type="match status" value="1"/>
</dbReference>
<evidence type="ECO:0000259" key="2">
    <source>
        <dbReference type="Pfam" id="PF00565"/>
    </source>
</evidence>
<dbReference type="Gene3D" id="2.40.50.90">
    <property type="match status" value="1"/>
</dbReference>
<organism evidence="3 4">
    <name type="scientific">Bartonella choladocola</name>
    <dbReference type="NCBI Taxonomy" id="2750995"/>
    <lineage>
        <taxon>Bacteria</taxon>
        <taxon>Pseudomonadati</taxon>
        <taxon>Pseudomonadota</taxon>
        <taxon>Alphaproteobacteria</taxon>
        <taxon>Hyphomicrobiales</taxon>
        <taxon>Bartonellaceae</taxon>
        <taxon>Bartonella</taxon>
    </lineage>
</organism>
<name>A0A1U9MJU8_9HYPH</name>
<evidence type="ECO:0000256" key="1">
    <source>
        <dbReference type="SAM" id="SignalP"/>
    </source>
</evidence>
<gene>
    <name evidence="3" type="ORF">BBC0122_019140</name>
</gene>
<evidence type="ECO:0000313" key="3">
    <source>
        <dbReference type="EMBL" id="AQT48008.1"/>
    </source>
</evidence>
<reference evidence="3 4" key="1">
    <citation type="submission" date="2016-11" db="EMBL/GenBank/DDBJ databases">
        <title>Comparative genomics of Bartonella apis.</title>
        <authorList>
            <person name="Engel P."/>
        </authorList>
    </citation>
    <scope>NUCLEOTIDE SEQUENCE [LARGE SCALE GENOMIC DNA]</scope>
    <source>
        <strain evidence="3 4">BBC0122</strain>
    </source>
</reference>
<proteinExistence type="predicted"/>
<keyword evidence="1" id="KW-0732">Signal</keyword>
<sequence length="166" mass="18022">MGQIIMKKVITFFLFLLSISTAFSQTNISDEFDVPSNVIILTGHSWNQGGVIVRLYGVEACHDSSFGLALDSNCSEAAKVFLAALITNGHPKCRGIYQSSATSSYLTICSITLNGNTTDMGMSMIVSGYAKSALDHKNQPINIEYGEAEKLARLEKSGLWGYVKKP</sequence>
<dbReference type="InterPro" id="IPR016071">
    <property type="entry name" value="Staphylococal_nuclease_OB-fold"/>
</dbReference>
<protein>
    <submittedName>
        <fullName evidence="3">Nuclease-like protein</fullName>
    </submittedName>
</protein>
<feature type="chain" id="PRO_5012934050" evidence="1">
    <location>
        <begin position="25"/>
        <end position="166"/>
    </location>
</feature>